<dbReference type="PROSITE" id="PS50041">
    <property type="entry name" value="C_TYPE_LECTIN_2"/>
    <property type="match status" value="1"/>
</dbReference>
<dbReference type="InterPro" id="IPR016187">
    <property type="entry name" value="CTDL_fold"/>
</dbReference>
<evidence type="ECO:0000313" key="5">
    <source>
        <dbReference type="Proteomes" id="UP001208570"/>
    </source>
</evidence>
<evidence type="ECO:0000256" key="2">
    <source>
        <dbReference type="SAM" id="Phobius"/>
    </source>
</evidence>
<accession>A0AAD9MXZ5</accession>
<dbReference type="SMART" id="SM00034">
    <property type="entry name" value="CLECT"/>
    <property type="match status" value="1"/>
</dbReference>
<feature type="region of interest" description="Disordered" evidence="1">
    <location>
        <begin position="346"/>
        <end position="380"/>
    </location>
</feature>
<sequence length="380" mass="43146">MLLVSNEADILSGNILVSDALRKTNELAQVLKQDAQDEEETIHEESPIDKSIVHCAIASCDEEWIEHAAYCYYVSSTSATWYEADKNCTDMGAQLTSISNSNEHVFLYNFVFKAQEYYWIGLKRIFKCPVEYIWCSQDMSSTGQWSWTDNSSTSYINRFNFDTVRNCILINQAGKLEGLNCQNPNYYDGHYHDIYYICKIRKRSMISIPEVTTSSRKPLTSTELSPTDNRSLPITIVIECLQLQIAPAFLKHLFPNVTTRVFSTIKITPIAVVTVIIAIVAAVVIILVIVCKRRNAGRERQQQQQSIESNMCSRPPVAPSAPPLEILYDNHVERVRVQDGVLNPEYSREEENLSENGSYVNPQDDHVYTSLTKTSRSPTS</sequence>
<evidence type="ECO:0000313" key="4">
    <source>
        <dbReference type="EMBL" id="KAK2147114.1"/>
    </source>
</evidence>
<dbReference type="CDD" id="cd00037">
    <property type="entry name" value="CLECT"/>
    <property type="match status" value="1"/>
</dbReference>
<dbReference type="SUPFAM" id="SSF56436">
    <property type="entry name" value="C-type lectin-like"/>
    <property type="match status" value="1"/>
</dbReference>
<dbReference type="InterPro" id="IPR050111">
    <property type="entry name" value="C-type_lectin/snaclec_domain"/>
</dbReference>
<feature type="transmembrane region" description="Helical" evidence="2">
    <location>
        <begin position="270"/>
        <end position="291"/>
    </location>
</feature>
<dbReference type="InterPro" id="IPR016186">
    <property type="entry name" value="C-type_lectin-like/link_sf"/>
</dbReference>
<evidence type="ECO:0000259" key="3">
    <source>
        <dbReference type="PROSITE" id="PS50041"/>
    </source>
</evidence>
<keyword evidence="5" id="KW-1185">Reference proteome</keyword>
<keyword evidence="2" id="KW-0812">Transmembrane</keyword>
<dbReference type="InterPro" id="IPR001304">
    <property type="entry name" value="C-type_lectin-like"/>
</dbReference>
<gene>
    <name evidence="4" type="ORF">LSH36_569g01004</name>
</gene>
<dbReference type="Pfam" id="PF00059">
    <property type="entry name" value="Lectin_C"/>
    <property type="match status" value="1"/>
</dbReference>
<comment type="caution">
    <text evidence="4">The sequence shown here is derived from an EMBL/GenBank/DDBJ whole genome shotgun (WGS) entry which is preliminary data.</text>
</comment>
<feature type="compositionally biased region" description="Polar residues" evidence="1">
    <location>
        <begin position="369"/>
        <end position="380"/>
    </location>
</feature>
<reference evidence="4" key="1">
    <citation type="journal article" date="2023" name="Mol. Biol. Evol.">
        <title>Third-Generation Sequencing Reveals the Adaptive Role of the Epigenome in Three Deep-Sea Polychaetes.</title>
        <authorList>
            <person name="Perez M."/>
            <person name="Aroh O."/>
            <person name="Sun Y."/>
            <person name="Lan Y."/>
            <person name="Juniper S.K."/>
            <person name="Young C.R."/>
            <person name="Angers B."/>
            <person name="Qian P.Y."/>
        </authorList>
    </citation>
    <scope>NUCLEOTIDE SEQUENCE</scope>
    <source>
        <strain evidence="4">P08H-3</strain>
    </source>
</reference>
<protein>
    <recommendedName>
        <fullName evidence="3">C-type lectin domain-containing protein</fullName>
    </recommendedName>
</protein>
<organism evidence="4 5">
    <name type="scientific">Paralvinella palmiformis</name>
    <dbReference type="NCBI Taxonomy" id="53620"/>
    <lineage>
        <taxon>Eukaryota</taxon>
        <taxon>Metazoa</taxon>
        <taxon>Spiralia</taxon>
        <taxon>Lophotrochozoa</taxon>
        <taxon>Annelida</taxon>
        <taxon>Polychaeta</taxon>
        <taxon>Sedentaria</taxon>
        <taxon>Canalipalpata</taxon>
        <taxon>Terebellida</taxon>
        <taxon>Terebelliformia</taxon>
        <taxon>Alvinellidae</taxon>
        <taxon>Paralvinella</taxon>
    </lineage>
</organism>
<keyword evidence="2" id="KW-0472">Membrane</keyword>
<dbReference type="PANTHER" id="PTHR22803">
    <property type="entry name" value="MANNOSE, PHOSPHOLIPASE, LECTIN RECEPTOR RELATED"/>
    <property type="match status" value="1"/>
</dbReference>
<proteinExistence type="predicted"/>
<feature type="domain" description="C-type lectin" evidence="3">
    <location>
        <begin position="67"/>
        <end position="187"/>
    </location>
</feature>
<keyword evidence="2" id="KW-1133">Transmembrane helix</keyword>
<name>A0AAD9MXZ5_9ANNE</name>
<dbReference type="Gene3D" id="3.10.100.10">
    <property type="entry name" value="Mannose-Binding Protein A, subunit A"/>
    <property type="match status" value="1"/>
</dbReference>
<evidence type="ECO:0000256" key="1">
    <source>
        <dbReference type="SAM" id="MobiDB-lite"/>
    </source>
</evidence>
<dbReference type="Proteomes" id="UP001208570">
    <property type="component" value="Unassembled WGS sequence"/>
</dbReference>
<dbReference type="EMBL" id="JAODUP010000569">
    <property type="protein sequence ID" value="KAK2147114.1"/>
    <property type="molecule type" value="Genomic_DNA"/>
</dbReference>
<dbReference type="AlphaFoldDB" id="A0AAD9MXZ5"/>